<reference evidence="2 3" key="1">
    <citation type="submission" date="2024-01" db="EMBL/GenBank/DDBJ databases">
        <title>A draft genome for the cacao thread blight pathogen Marasmiellus scandens.</title>
        <authorList>
            <person name="Baruah I.K."/>
            <person name="Leung J."/>
            <person name="Bukari Y."/>
            <person name="Amoako-Attah I."/>
            <person name="Meinhardt L.W."/>
            <person name="Bailey B.A."/>
            <person name="Cohen S.P."/>
        </authorList>
    </citation>
    <scope>NUCLEOTIDE SEQUENCE [LARGE SCALE GENOMIC DNA]</scope>
    <source>
        <strain evidence="2 3">GH-19</strain>
    </source>
</reference>
<dbReference type="Pfam" id="PF12271">
    <property type="entry name" value="Chs7"/>
    <property type="match status" value="1"/>
</dbReference>
<keyword evidence="1" id="KW-1133">Transmembrane helix</keyword>
<feature type="transmembrane region" description="Helical" evidence="1">
    <location>
        <begin position="274"/>
        <end position="294"/>
    </location>
</feature>
<protein>
    <recommendedName>
        <fullName evidence="4">Chitin synthase export chaperone</fullName>
    </recommendedName>
</protein>
<dbReference type="EMBL" id="JBANRG010000017">
    <property type="protein sequence ID" value="KAK7458750.1"/>
    <property type="molecule type" value="Genomic_DNA"/>
</dbReference>
<dbReference type="PANTHER" id="PTHR35329">
    <property type="entry name" value="CHITIN SYNTHASE EXPORT CHAPERONE"/>
    <property type="match status" value="1"/>
</dbReference>
<dbReference type="Proteomes" id="UP001498398">
    <property type="component" value="Unassembled WGS sequence"/>
</dbReference>
<evidence type="ECO:0000313" key="3">
    <source>
        <dbReference type="Proteomes" id="UP001498398"/>
    </source>
</evidence>
<feature type="transmembrane region" description="Helical" evidence="1">
    <location>
        <begin position="309"/>
        <end position="327"/>
    </location>
</feature>
<gene>
    <name evidence="2" type="ORF">VKT23_009751</name>
</gene>
<evidence type="ECO:0000313" key="2">
    <source>
        <dbReference type="EMBL" id="KAK7458750.1"/>
    </source>
</evidence>
<evidence type="ECO:0000256" key="1">
    <source>
        <dbReference type="SAM" id="Phobius"/>
    </source>
</evidence>
<comment type="caution">
    <text evidence="2">The sequence shown here is derived from an EMBL/GenBank/DDBJ whole genome shotgun (WGS) entry which is preliminary data.</text>
</comment>
<sequence length="344" mass="37231">MTAFGHFEPLCTSVPSYTWCNLFYRQLVDLNDSISTNLLPGLSFDPSSAPVGINPKCGIPHVSSSLSTISSFARSSNSSADSSIDWGTGNSLGNIANIVASGLSIPFVLFLIFSISRRQAAVGRIEMRILFSTYVLSLILQILTTSSLLEQGSTALVVLTAIHAGVVAAWFWMLLANAFVATQFIDDGSWASLMPFTIFSLAFFVGTTYVGLDVALHITNTLGPADRSDAASIENLKSIPLFVLTSIWPAVAALLYLILISYIVLKILNEFKPFFLFLLAAVLFILGQLAWFLLGRVVCSGSNAKVDGSFINTILSTAAVGVLFLGWRSITEESWDDAQPYYAY</sequence>
<evidence type="ECO:0008006" key="4">
    <source>
        <dbReference type="Google" id="ProtNLM"/>
    </source>
</evidence>
<keyword evidence="1" id="KW-0472">Membrane</keyword>
<name>A0ABR1JE32_9AGAR</name>
<keyword evidence="3" id="KW-1185">Reference proteome</keyword>
<dbReference type="PANTHER" id="PTHR35329:SF1">
    <property type="entry name" value="CHITIN SYNTHASE EXPORT CHAPERONE"/>
    <property type="match status" value="1"/>
</dbReference>
<feature type="transmembrane region" description="Helical" evidence="1">
    <location>
        <begin position="155"/>
        <end position="181"/>
    </location>
</feature>
<feature type="transmembrane region" description="Helical" evidence="1">
    <location>
        <begin position="127"/>
        <end position="149"/>
    </location>
</feature>
<feature type="transmembrane region" description="Helical" evidence="1">
    <location>
        <begin position="95"/>
        <end position="115"/>
    </location>
</feature>
<organism evidence="2 3">
    <name type="scientific">Marasmiellus scandens</name>
    <dbReference type="NCBI Taxonomy" id="2682957"/>
    <lineage>
        <taxon>Eukaryota</taxon>
        <taxon>Fungi</taxon>
        <taxon>Dikarya</taxon>
        <taxon>Basidiomycota</taxon>
        <taxon>Agaricomycotina</taxon>
        <taxon>Agaricomycetes</taxon>
        <taxon>Agaricomycetidae</taxon>
        <taxon>Agaricales</taxon>
        <taxon>Marasmiineae</taxon>
        <taxon>Omphalotaceae</taxon>
        <taxon>Marasmiellus</taxon>
    </lineage>
</organism>
<dbReference type="InterPro" id="IPR022057">
    <property type="entry name" value="Chs7"/>
</dbReference>
<feature type="transmembrane region" description="Helical" evidence="1">
    <location>
        <begin position="193"/>
        <end position="219"/>
    </location>
</feature>
<keyword evidence="1" id="KW-0812">Transmembrane</keyword>
<feature type="transmembrane region" description="Helical" evidence="1">
    <location>
        <begin position="239"/>
        <end position="265"/>
    </location>
</feature>
<accession>A0ABR1JE32</accession>
<proteinExistence type="predicted"/>